<reference evidence="1 2" key="1">
    <citation type="submission" date="2021-03" db="EMBL/GenBank/DDBJ databases">
        <title>Antimicrobial resistance genes in bacteria isolated from Japanese honey, and their potential for conferring macrolide and lincosamide resistance in the American foulbrood pathogen Paenibacillus larvae.</title>
        <authorList>
            <person name="Okamoto M."/>
            <person name="Kumagai M."/>
            <person name="Kanamori H."/>
            <person name="Takamatsu D."/>
        </authorList>
    </citation>
    <scope>NUCLEOTIDE SEQUENCE [LARGE SCALE GENOMIC DNA]</scope>
    <source>
        <strain evidence="1 2">J34TS1</strain>
    </source>
</reference>
<accession>A0A919YIG8</accession>
<organism evidence="1 2">
    <name type="scientific">Paenibacillus azoreducens</name>
    <dbReference type="NCBI Taxonomy" id="116718"/>
    <lineage>
        <taxon>Bacteria</taxon>
        <taxon>Bacillati</taxon>
        <taxon>Bacillota</taxon>
        <taxon>Bacilli</taxon>
        <taxon>Bacillales</taxon>
        <taxon>Paenibacillaceae</taxon>
        <taxon>Paenibacillus</taxon>
    </lineage>
</organism>
<sequence length="51" mass="5985">MKVIITQAEAVEKGIWIDVMKMFGVYNEDEVWPNEEYILTEEQARKLGLIL</sequence>
<gene>
    <name evidence="1" type="ORF">J34TS1_37020</name>
</gene>
<evidence type="ECO:0000313" key="1">
    <source>
        <dbReference type="EMBL" id="GIO48937.1"/>
    </source>
</evidence>
<keyword evidence="2" id="KW-1185">Reference proteome</keyword>
<name>A0A919YIG8_9BACL</name>
<comment type="caution">
    <text evidence="1">The sequence shown here is derived from an EMBL/GenBank/DDBJ whole genome shotgun (WGS) entry which is preliminary data.</text>
</comment>
<evidence type="ECO:0000313" key="2">
    <source>
        <dbReference type="Proteomes" id="UP000682811"/>
    </source>
</evidence>
<dbReference type="AlphaFoldDB" id="A0A919YIG8"/>
<dbReference type="Proteomes" id="UP000682811">
    <property type="component" value="Unassembled WGS sequence"/>
</dbReference>
<proteinExistence type="predicted"/>
<dbReference type="RefSeq" id="WP_194233881.1">
    <property type="nucleotide sequence ID" value="NZ_AP025343.1"/>
</dbReference>
<dbReference type="EMBL" id="BORT01000017">
    <property type="protein sequence ID" value="GIO48937.1"/>
    <property type="molecule type" value="Genomic_DNA"/>
</dbReference>
<protein>
    <submittedName>
        <fullName evidence="1">Uncharacterized protein</fullName>
    </submittedName>
</protein>